<dbReference type="EnsemblPlants" id="OB12G24950.1">
    <property type="protein sequence ID" value="OB12G24950.1"/>
    <property type="gene ID" value="OB12G24950"/>
</dbReference>
<dbReference type="Gramene" id="OB12G24950.1">
    <property type="protein sequence ID" value="OB12G24950.1"/>
    <property type="gene ID" value="OB12G24950"/>
</dbReference>
<organism evidence="1">
    <name type="scientific">Oryza brachyantha</name>
    <name type="common">malo sina</name>
    <dbReference type="NCBI Taxonomy" id="4533"/>
    <lineage>
        <taxon>Eukaryota</taxon>
        <taxon>Viridiplantae</taxon>
        <taxon>Streptophyta</taxon>
        <taxon>Embryophyta</taxon>
        <taxon>Tracheophyta</taxon>
        <taxon>Spermatophyta</taxon>
        <taxon>Magnoliopsida</taxon>
        <taxon>Liliopsida</taxon>
        <taxon>Poales</taxon>
        <taxon>Poaceae</taxon>
        <taxon>BOP clade</taxon>
        <taxon>Oryzoideae</taxon>
        <taxon>Oryzeae</taxon>
        <taxon>Oryzinae</taxon>
        <taxon>Oryza</taxon>
    </lineage>
</organism>
<name>J3NET7_ORYBR</name>
<dbReference type="HOGENOM" id="CLU_2661795_0_0_1"/>
<dbReference type="AlphaFoldDB" id="J3NET7"/>
<accession>J3NET7</accession>
<reference evidence="1" key="1">
    <citation type="journal article" date="2013" name="Nat. Commun.">
        <title>Whole-genome sequencing of Oryza brachyantha reveals mechanisms underlying Oryza genome evolution.</title>
        <authorList>
            <person name="Chen J."/>
            <person name="Huang Q."/>
            <person name="Gao D."/>
            <person name="Wang J."/>
            <person name="Lang Y."/>
            <person name="Liu T."/>
            <person name="Li B."/>
            <person name="Bai Z."/>
            <person name="Luis Goicoechea J."/>
            <person name="Liang C."/>
            <person name="Chen C."/>
            <person name="Zhang W."/>
            <person name="Sun S."/>
            <person name="Liao Y."/>
            <person name="Zhang X."/>
            <person name="Yang L."/>
            <person name="Song C."/>
            <person name="Wang M."/>
            <person name="Shi J."/>
            <person name="Liu G."/>
            <person name="Liu J."/>
            <person name="Zhou H."/>
            <person name="Zhou W."/>
            <person name="Yu Q."/>
            <person name="An N."/>
            <person name="Chen Y."/>
            <person name="Cai Q."/>
            <person name="Wang B."/>
            <person name="Liu B."/>
            <person name="Min J."/>
            <person name="Huang Y."/>
            <person name="Wu H."/>
            <person name="Li Z."/>
            <person name="Zhang Y."/>
            <person name="Yin Y."/>
            <person name="Song W."/>
            <person name="Jiang J."/>
            <person name="Jackson S.A."/>
            <person name="Wing R.A."/>
            <person name="Wang J."/>
            <person name="Chen M."/>
        </authorList>
    </citation>
    <scope>NUCLEOTIDE SEQUENCE [LARGE SCALE GENOMIC DNA]</scope>
    <source>
        <strain evidence="1">cv. IRGC 101232</strain>
    </source>
</reference>
<evidence type="ECO:0000313" key="1">
    <source>
        <dbReference type="EnsemblPlants" id="OB12G24950.1"/>
    </source>
</evidence>
<sequence>ALVSPQTKTLHVLASLTKVSGALAGKRNGCFGQAKPDRDLALNPNPYLAATSARDQLRRSCGCRRTKPPATSNLST</sequence>
<dbReference type="Proteomes" id="UP000006038">
    <property type="component" value="Chromosome 12"/>
</dbReference>
<protein>
    <submittedName>
        <fullName evidence="1">Uncharacterized protein</fullName>
    </submittedName>
</protein>
<keyword evidence="2" id="KW-1185">Reference proteome</keyword>
<reference evidence="1" key="2">
    <citation type="submission" date="2013-04" db="UniProtKB">
        <authorList>
            <consortium name="EnsemblPlants"/>
        </authorList>
    </citation>
    <scope>IDENTIFICATION</scope>
</reference>
<proteinExistence type="predicted"/>
<evidence type="ECO:0000313" key="2">
    <source>
        <dbReference type="Proteomes" id="UP000006038"/>
    </source>
</evidence>